<accession>A0A7X1PRI1</accession>
<name>A0A7X1PRI1_9PSED</name>
<feature type="chain" id="PRO_5031372903" evidence="1">
    <location>
        <begin position="26"/>
        <end position="341"/>
    </location>
</feature>
<reference evidence="2 3" key="1">
    <citation type="submission" date="2019-10" db="EMBL/GenBank/DDBJ databases">
        <title>Pseudomonas dajingensis sp. nov., isolated from the profound head ulcers of farmed Murray cod (Maccullochella peelii peelii).</title>
        <authorList>
            <person name="Liu Y."/>
        </authorList>
    </citation>
    <scope>NUCLEOTIDE SEQUENCE [LARGE SCALE GENOMIC DNA]</scope>
    <source>
        <strain evidence="2 3">MC042</strain>
    </source>
</reference>
<protein>
    <submittedName>
        <fullName evidence="2">Uncharacterized protein</fullName>
    </submittedName>
</protein>
<evidence type="ECO:0000313" key="2">
    <source>
        <dbReference type="EMBL" id="MQA56617.1"/>
    </source>
</evidence>
<evidence type="ECO:0000256" key="1">
    <source>
        <dbReference type="SAM" id="SignalP"/>
    </source>
</evidence>
<proteinExistence type="predicted"/>
<evidence type="ECO:0000313" key="3">
    <source>
        <dbReference type="Proteomes" id="UP000486534"/>
    </source>
</evidence>
<keyword evidence="1" id="KW-0732">Signal</keyword>
<dbReference type="PROSITE" id="PS51257">
    <property type="entry name" value="PROKAR_LIPOPROTEIN"/>
    <property type="match status" value="1"/>
</dbReference>
<sequence>MKPLAAFGSSLACLAWLACATPASAAPSEINGRSVLHFVSGSGCATVQGGAAQNCNRLALDVADARASVDPQARTIVFSVEARHAGKGVIGDVLLHGSGIASEGQRVPLSLQVLVRRSGKTWKADTYVHAPVRGTFRDIALDPYQISVHQGRDEHVLLNPELARKVLAQPSIAARVASYLVVVRPSDEKNPTADDITIGLGVGRVSKSLMRARFSSRQPGSLPLDQVLEQGTWSLDLQALSGQIPRWVVQRQLFVFGLEDSPLLEDVRQRGLHKHDRLELGAVNGKGYLRYNGQEQSFPGATASGTAFMRDSFIGLILAWHRSAQAATTATQGVDTAQSVP</sequence>
<comment type="caution">
    <text evidence="2">The sequence shown here is derived from an EMBL/GenBank/DDBJ whole genome shotgun (WGS) entry which is preliminary data.</text>
</comment>
<dbReference type="Proteomes" id="UP000486534">
    <property type="component" value="Unassembled WGS sequence"/>
</dbReference>
<dbReference type="EMBL" id="WHUV01000005">
    <property type="protein sequence ID" value="MQA56617.1"/>
    <property type="molecule type" value="Genomic_DNA"/>
</dbReference>
<feature type="signal peptide" evidence="1">
    <location>
        <begin position="1"/>
        <end position="25"/>
    </location>
</feature>
<dbReference type="AlphaFoldDB" id="A0A7X1PRI1"/>
<gene>
    <name evidence="2" type="ORF">GDH07_25175</name>
</gene>
<organism evidence="2 3">
    <name type="scientific">Pseudomonas piscis</name>
    <dbReference type="NCBI Taxonomy" id="2614538"/>
    <lineage>
        <taxon>Bacteria</taxon>
        <taxon>Pseudomonadati</taxon>
        <taxon>Pseudomonadota</taxon>
        <taxon>Gammaproteobacteria</taxon>
        <taxon>Pseudomonadales</taxon>
        <taxon>Pseudomonadaceae</taxon>
        <taxon>Pseudomonas</taxon>
    </lineage>
</organism>